<accession>A0ABV2TLG1</accession>
<proteinExistence type="predicted"/>
<dbReference type="RefSeq" id="WP_354601225.1">
    <property type="nucleotide sequence ID" value="NZ_JBEWZI010000011.1"/>
</dbReference>
<organism evidence="2 3">
    <name type="scientific">Uliginosibacterium flavum</name>
    <dbReference type="NCBI Taxonomy" id="1396831"/>
    <lineage>
        <taxon>Bacteria</taxon>
        <taxon>Pseudomonadati</taxon>
        <taxon>Pseudomonadota</taxon>
        <taxon>Betaproteobacteria</taxon>
        <taxon>Rhodocyclales</taxon>
        <taxon>Zoogloeaceae</taxon>
        <taxon>Uliginosibacterium</taxon>
    </lineage>
</organism>
<keyword evidence="3" id="KW-1185">Reference proteome</keyword>
<sequence>MLEEFLVVFAHSPRTQRALWLGVLSFALVLFGGDYLVSNFSVPGMMAPLVESIREPMRGFCIVFAFIVLGQFLIAAFKSYIKDRKRLFDY</sequence>
<dbReference type="Proteomes" id="UP001549691">
    <property type="component" value="Unassembled WGS sequence"/>
</dbReference>
<comment type="caution">
    <text evidence="2">The sequence shown here is derived from an EMBL/GenBank/DDBJ whole genome shotgun (WGS) entry which is preliminary data.</text>
</comment>
<gene>
    <name evidence="2" type="ORF">ABXR19_11230</name>
</gene>
<keyword evidence="1" id="KW-1133">Transmembrane helix</keyword>
<evidence type="ECO:0000313" key="2">
    <source>
        <dbReference type="EMBL" id="MET7014762.1"/>
    </source>
</evidence>
<keyword evidence="1" id="KW-0472">Membrane</keyword>
<evidence type="ECO:0000313" key="3">
    <source>
        <dbReference type="Proteomes" id="UP001549691"/>
    </source>
</evidence>
<reference evidence="2 3" key="1">
    <citation type="submission" date="2024-07" db="EMBL/GenBank/DDBJ databases">
        <title>Uliginosibacterium flavum JJ3220;KACC:17644.</title>
        <authorList>
            <person name="Kim M.K."/>
        </authorList>
    </citation>
    <scope>NUCLEOTIDE SEQUENCE [LARGE SCALE GENOMIC DNA]</scope>
    <source>
        <strain evidence="2 3">KACC:17644</strain>
    </source>
</reference>
<feature type="transmembrane region" description="Helical" evidence="1">
    <location>
        <begin position="57"/>
        <end position="77"/>
    </location>
</feature>
<evidence type="ECO:0000256" key="1">
    <source>
        <dbReference type="SAM" id="Phobius"/>
    </source>
</evidence>
<dbReference type="EMBL" id="JBEWZI010000011">
    <property type="protein sequence ID" value="MET7014762.1"/>
    <property type="molecule type" value="Genomic_DNA"/>
</dbReference>
<name>A0ABV2TLG1_9RHOO</name>
<protein>
    <submittedName>
        <fullName evidence="2">Uncharacterized protein</fullName>
    </submittedName>
</protein>
<keyword evidence="1" id="KW-0812">Transmembrane</keyword>
<feature type="transmembrane region" description="Helical" evidence="1">
    <location>
        <begin position="18"/>
        <end position="37"/>
    </location>
</feature>